<dbReference type="EMBL" id="CP103216">
    <property type="protein sequence ID" value="UVR55864.1"/>
    <property type="molecule type" value="Genomic_DNA"/>
</dbReference>
<dbReference type="Proteomes" id="UP000319026">
    <property type="component" value="Unassembled WGS sequence"/>
</dbReference>
<keyword evidence="1" id="KW-0472">Membrane</keyword>
<evidence type="ECO:0000313" key="4">
    <source>
        <dbReference type="EMBL" id="TWV46381.1"/>
    </source>
</evidence>
<evidence type="ECO:0000313" key="8">
    <source>
        <dbReference type="Proteomes" id="UP000460666"/>
    </source>
</evidence>
<dbReference type="Pfam" id="PF06961">
    <property type="entry name" value="DUF1294"/>
    <property type="match status" value="1"/>
</dbReference>
<accession>A0A3E5IBA1</accession>
<dbReference type="GO" id="GO:0003676">
    <property type="term" value="F:nucleic acid binding"/>
    <property type="evidence" value="ECO:0007669"/>
    <property type="project" value="InterPro"/>
</dbReference>
<evidence type="ECO:0000313" key="5">
    <source>
        <dbReference type="EMBL" id="UVR55864.1"/>
    </source>
</evidence>
<keyword evidence="1" id="KW-1133">Transmembrane helix</keyword>
<evidence type="ECO:0000313" key="3">
    <source>
        <dbReference type="EMBL" id="TWV39354.1"/>
    </source>
</evidence>
<evidence type="ECO:0000313" key="6">
    <source>
        <dbReference type="Proteomes" id="UP000315444"/>
    </source>
</evidence>
<feature type="transmembrane region" description="Helical" evidence="1">
    <location>
        <begin position="6"/>
        <end position="22"/>
    </location>
</feature>
<name>A0A3E5IBA1_BACFG</name>
<dbReference type="Proteomes" id="UP000460666">
    <property type="component" value="Unassembled WGS sequence"/>
</dbReference>
<dbReference type="EMBL" id="VOHV01000009">
    <property type="protein sequence ID" value="TWV39354.1"/>
    <property type="molecule type" value="Genomic_DNA"/>
</dbReference>
<dbReference type="InterPro" id="IPR010718">
    <property type="entry name" value="DUF1294"/>
</dbReference>
<dbReference type="Proteomes" id="UP000315444">
    <property type="component" value="Unassembled WGS sequence"/>
</dbReference>
<proteinExistence type="predicted"/>
<reference evidence="2 8" key="1">
    <citation type="journal article" date="2019" name="Nat. Med.">
        <title>A library of human gut bacterial isolates paired with longitudinal multiomics data enables mechanistic microbiome research.</title>
        <authorList>
            <person name="Poyet M."/>
            <person name="Groussin M."/>
            <person name="Gibbons S.M."/>
            <person name="Avila-Pacheco J."/>
            <person name="Jiang X."/>
            <person name="Kearney S.M."/>
            <person name="Perrotta A.R."/>
            <person name="Berdy B."/>
            <person name="Zhao S."/>
            <person name="Lieberman T.D."/>
            <person name="Swanson P.K."/>
            <person name="Smith M."/>
            <person name="Roesemann S."/>
            <person name="Alexander J.E."/>
            <person name="Rich S.A."/>
            <person name="Livny J."/>
            <person name="Vlamakis H."/>
            <person name="Clish C."/>
            <person name="Bullock K."/>
            <person name="Deik A."/>
            <person name="Scott J."/>
            <person name="Pierce K.A."/>
            <person name="Xavier R.J."/>
            <person name="Alm E.J."/>
        </authorList>
    </citation>
    <scope>NUCLEOTIDE SEQUENCE [LARGE SCALE GENOMIC DNA]</scope>
    <source>
        <strain evidence="2 8">BIOML-A46</strain>
    </source>
</reference>
<reference evidence="5" key="4">
    <citation type="submission" date="2022-08" db="EMBL/GenBank/DDBJ databases">
        <title>Genome Sequencing of Bacteroides fragilis Group Isolates with Nanopore Technology.</title>
        <authorList>
            <person name="Tisza M.J."/>
            <person name="Smith D."/>
            <person name="Dekker J.P."/>
        </authorList>
    </citation>
    <scope>NUCLEOTIDE SEQUENCE</scope>
    <source>
        <strain evidence="5">BFG-70</strain>
    </source>
</reference>
<gene>
    <name evidence="2" type="ORF">F2Z89_06900</name>
    <name evidence="4" type="ORF">FSA03_19380</name>
    <name evidence="3" type="ORF">FSA06_18730</name>
    <name evidence="5" type="ORF">NXX45_19440</name>
</gene>
<evidence type="ECO:0000313" key="7">
    <source>
        <dbReference type="Proteomes" id="UP000319026"/>
    </source>
</evidence>
<dbReference type="RefSeq" id="WP_080596603.1">
    <property type="nucleotide sequence ID" value="NZ_CAAKNW010000117.1"/>
</dbReference>
<evidence type="ECO:0000256" key="1">
    <source>
        <dbReference type="SAM" id="Phobius"/>
    </source>
</evidence>
<protein>
    <submittedName>
        <fullName evidence="2">DUF1294 domain-containing protein</fullName>
    </submittedName>
</protein>
<dbReference type="EMBL" id="VOHT01000009">
    <property type="protein sequence ID" value="TWV46381.1"/>
    <property type="molecule type" value="Genomic_DNA"/>
</dbReference>
<dbReference type="Proteomes" id="UP001060330">
    <property type="component" value="Chromosome"/>
</dbReference>
<dbReference type="AlphaFoldDB" id="A0A3E5IBA1"/>
<reference evidence="4 7" key="2">
    <citation type="submission" date="2019-07" db="EMBL/GenBank/DDBJ databases">
        <title>Genome Sequencing of Bacteroides fragilis.</title>
        <authorList>
            <person name="Pinto K.M."/>
            <person name="Ruoff K.L."/>
            <person name="Price C.E."/>
            <person name="Valls R.A."/>
            <person name="O'Toole G.A."/>
        </authorList>
    </citation>
    <scope>NUCLEOTIDE SEQUENCE [LARGE SCALE GENOMIC DNA]</scope>
    <source>
        <strain evidence="4 7">AD135F_3B</strain>
    </source>
</reference>
<organism evidence="2 8">
    <name type="scientific">Bacteroides fragilis</name>
    <dbReference type="NCBI Taxonomy" id="817"/>
    <lineage>
        <taxon>Bacteria</taxon>
        <taxon>Pseudomonadati</taxon>
        <taxon>Bacteroidota</taxon>
        <taxon>Bacteroidia</taxon>
        <taxon>Bacteroidales</taxon>
        <taxon>Bacteroidaceae</taxon>
        <taxon>Bacteroides</taxon>
    </lineage>
</organism>
<sequence>MKLLILYLVVVNIVAFVMYGIDKRHASRKRWRTPEVRLQGIAVVGSLGARVGMYIFRHKTWYFKFKYGIPVIEGLQVGIAVYYWYLTISIQL</sequence>
<dbReference type="InterPro" id="IPR012156">
    <property type="entry name" value="Cold_shock_CspA"/>
</dbReference>
<evidence type="ECO:0000313" key="2">
    <source>
        <dbReference type="EMBL" id="KAA4999951.1"/>
    </source>
</evidence>
<reference evidence="3 6" key="3">
    <citation type="submission" date="2019-07" db="EMBL/GenBank/DDBJ databases">
        <title>Genome sequencing of Bacteroides fragilis.</title>
        <authorList>
            <person name="Galasyn E.V."/>
            <person name="Ruoff K.L."/>
            <person name="Price C.E."/>
            <person name="Valls R.A."/>
            <person name="O'Toole G.A."/>
        </authorList>
    </citation>
    <scope>NUCLEOTIDE SEQUENCE [LARGE SCALE GENOMIC DNA]</scope>
    <source>
        <strain evidence="3 6">AD135F_1B</strain>
    </source>
</reference>
<dbReference type="EMBL" id="VWCJ01000003">
    <property type="protein sequence ID" value="KAA4999951.1"/>
    <property type="molecule type" value="Genomic_DNA"/>
</dbReference>
<feature type="transmembrane region" description="Helical" evidence="1">
    <location>
        <begin position="67"/>
        <end position="86"/>
    </location>
</feature>
<keyword evidence="1" id="KW-0812">Transmembrane</keyword>
<dbReference type="PIRSF" id="PIRSF002599">
    <property type="entry name" value="Cold_shock_A"/>
    <property type="match status" value="1"/>
</dbReference>